<dbReference type="Proteomes" id="UP000299102">
    <property type="component" value="Unassembled WGS sequence"/>
</dbReference>
<keyword evidence="3" id="KW-1185">Reference proteome</keyword>
<gene>
    <name evidence="2" type="ORF">EVAR_26704_1</name>
</gene>
<name>A0A4C1ZUD0_EUMVA</name>
<proteinExistence type="predicted"/>
<evidence type="ECO:0000313" key="2">
    <source>
        <dbReference type="EMBL" id="GBP90734.1"/>
    </source>
</evidence>
<feature type="region of interest" description="Disordered" evidence="1">
    <location>
        <begin position="13"/>
        <end position="41"/>
    </location>
</feature>
<protein>
    <submittedName>
        <fullName evidence="2">Uncharacterized protein</fullName>
    </submittedName>
</protein>
<feature type="region of interest" description="Disordered" evidence="1">
    <location>
        <begin position="114"/>
        <end position="136"/>
    </location>
</feature>
<dbReference type="EMBL" id="BGZK01002108">
    <property type="protein sequence ID" value="GBP90734.1"/>
    <property type="molecule type" value="Genomic_DNA"/>
</dbReference>
<reference evidence="2 3" key="1">
    <citation type="journal article" date="2019" name="Commun. Biol.">
        <title>The bagworm genome reveals a unique fibroin gene that provides high tensile strength.</title>
        <authorList>
            <person name="Kono N."/>
            <person name="Nakamura H."/>
            <person name="Ohtoshi R."/>
            <person name="Tomita M."/>
            <person name="Numata K."/>
            <person name="Arakawa K."/>
        </authorList>
    </citation>
    <scope>NUCLEOTIDE SEQUENCE [LARGE SCALE GENOMIC DNA]</scope>
</reference>
<dbReference type="AlphaFoldDB" id="A0A4C1ZUD0"/>
<sequence>MCGVSRAAAVKPRASVPATLSGDPAVCTPSPHTVSAPRERSRSFRIPDTDRYFSYFVCFTRVSSLPLTTCTLATTCEARVAINKSERRNAVHHFAHAPQEPVLRDDCEENPKCGLTRRRPPSAPAHARPAARRGAVRSELTARVNASCNPDTFEGYVSADRGF</sequence>
<evidence type="ECO:0000313" key="3">
    <source>
        <dbReference type="Proteomes" id="UP000299102"/>
    </source>
</evidence>
<organism evidence="2 3">
    <name type="scientific">Eumeta variegata</name>
    <name type="common">Bagworm moth</name>
    <name type="synonym">Eumeta japonica</name>
    <dbReference type="NCBI Taxonomy" id="151549"/>
    <lineage>
        <taxon>Eukaryota</taxon>
        <taxon>Metazoa</taxon>
        <taxon>Ecdysozoa</taxon>
        <taxon>Arthropoda</taxon>
        <taxon>Hexapoda</taxon>
        <taxon>Insecta</taxon>
        <taxon>Pterygota</taxon>
        <taxon>Neoptera</taxon>
        <taxon>Endopterygota</taxon>
        <taxon>Lepidoptera</taxon>
        <taxon>Glossata</taxon>
        <taxon>Ditrysia</taxon>
        <taxon>Tineoidea</taxon>
        <taxon>Psychidae</taxon>
        <taxon>Oiketicinae</taxon>
        <taxon>Eumeta</taxon>
    </lineage>
</organism>
<evidence type="ECO:0000256" key="1">
    <source>
        <dbReference type="SAM" id="MobiDB-lite"/>
    </source>
</evidence>
<accession>A0A4C1ZUD0</accession>
<comment type="caution">
    <text evidence="2">The sequence shown here is derived from an EMBL/GenBank/DDBJ whole genome shotgun (WGS) entry which is preliminary data.</text>
</comment>